<dbReference type="FunFam" id="3.10.110.10:FF:000086">
    <property type="entry name" value="Ubiquitin-conjugating enzyme E2 J1"/>
    <property type="match status" value="1"/>
</dbReference>
<name>A0A8H7KI62_AGABI</name>
<feature type="compositionally biased region" description="Low complexity" evidence="2">
    <location>
        <begin position="311"/>
        <end position="325"/>
    </location>
</feature>
<keyword evidence="1" id="KW-0833">Ubl conjugation pathway</keyword>
<feature type="region of interest" description="Disordered" evidence="2">
    <location>
        <begin position="240"/>
        <end position="277"/>
    </location>
</feature>
<evidence type="ECO:0000259" key="3">
    <source>
        <dbReference type="PROSITE" id="PS50127"/>
    </source>
</evidence>
<organism evidence="4 5">
    <name type="scientific">Agaricus bisporus var. burnettii</name>
    <dbReference type="NCBI Taxonomy" id="192524"/>
    <lineage>
        <taxon>Eukaryota</taxon>
        <taxon>Fungi</taxon>
        <taxon>Dikarya</taxon>
        <taxon>Basidiomycota</taxon>
        <taxon>Agaricomycotina</taxon>
        <taxon>Agaricomycetes</taxon>
        <taxon>Agaricomycetidae</taxon>
        <taxon>Agaricales</taxon>
        <taxon>Agaricineae</taxon>
        <taxon>Agaricaceae</taxon>
        <taxon>Agaricus</taxon>
    </lineage>
</organism>
<dbReference type="SUPFAM" id="SSF54495">
    <property type="entry name" value="UBC-like"/>
    <property type="match status" value="1"/>
</dbReference>
<dbReference type="Gene3D" id="3.10.110.10">
    <property type="entry name" value="Ubiquitin Conjugating Enzyme"/>
    <property type="match status" value="1"/>
</dbReference>
<feature type="domain" description="UBC core" evidence="3">
    <location>
        <begin position="9"/>
        <end position="168"/>
    </location>
</feature>
<dbReference type="PANTHER" id="PTHR24067">
    <property type="entry name" value="UBIQUITIN-CONJUGATING ENZYME E2"/>
    <property type="match status" value="1"/>
</dbReference>
<feature type="compositionally biased region" description="Low complexity" evidence="2">
    <location>
        <begin position="245"/>
        <end position="258"/>
    </location>
</feature>
<dbReference type="Proteomes" id="UP000629468">
    <property type="component" value="Unassembled WGS sequence"/>
</dbReference>
<gene>
    <name evidence="4" type="ORF">Agabi119p4_3559</name>
</gene>
<evidence type="ECO:0000313" key="4">
    <source>
        <dbReference type="EMBL" id="KAF7777487.1"/>
    </source>
</evidence>
<dbReference type="CDD" id="cd23799">
    <property type="entry name" value="UBCc_UBE2J"/>
    <property type="match status" value="1"/>
</dbReference>
<accession>A0A8H7KI62</accession>
<dbReference type="InterPro" id="IPR050113">
    <property type="entry name" value="Ub_conjugating_enzyme"/>
</dbReference>
<sequence>MPLLNKNNSAVKRIMQEARELANDPSTDYSAAPLEDDIFEWHCTLRGSPGTEFEGGLYHFRILLPAEYPFRPPSIMMLTPNGRFELNTKICISFTNYHEELWQPAWGVRTAIIGLQGFFPLKGEAAVGVGSIEYPASERRRLAGLSREWVCPQCQRPNAELLREDGEEERKVPEKAGDDVLSNYMPRSTRPPSLSLDIVPIPPSLLASPYLYSPVFTHSPPCTLPRLPTEQDELWLQDTVPLPVSSSPSDSSGSLRNSHPPKPPRQRYHRPVPQSPPIVINHRLQTHCRRHTFPEGQDFSNYRDSYSRTGSSSEPQTPSTSSPSPRQVSLPYRPSDAVDTRPPRLSEFSSHIRMHTDSVLSTHINSF</sequence>
<protein>
    <recommendedName>
        <fullName evidence="3">UBC core domain-containing protein</fullName>
    </recommendedName>
</protein>
<dbReference type="InterPro" id="IPR016135">
    <property type="entry name" value="UBQ-conjugating_enzyme/RWD"/>
</dbReference>
<dbReference type="EMBL" id="JABXXO010000005">
    <property type="protein sequence ID" value="KAF7777487.1"/>
    <property type="molecule type" value="Genomic_DNA"/>
</dbReference>
<evidence type="ECO:0000256" key="2">
    <source>
        <dbReference type="SAM" id="MobiDB-lite"/>
    </source>
</evidence>
<feature type="compositionally biased region" description="Basic and acidic residues" evidence="2">
    <location>
        <begin position="163"/>
        <end position="178"/>
    </location>
</feature>
<feature type="region of interest" description="Disordered" evidence="2">
    <location>
        <begin position="163"/>
        <end position="188"/>
    </location>
</feature>
<feature type="region of interest" description="Disordered" evidence="2">
    <location>
        <begin position="292"/>
        <end position="350"/>
    </location>
</feature>
<evidence type="ECO:0000313" key="5">
    <source>
        <dbReference type="Proteomes" id="UP000629468"/>
    </source>
</evidence>
<dbReference type="SMART" id="SM00212">
    <property type="entry name" value="UBCc"/>
    <property type="match status" value="1"/>
</dbReference>
<dbReference type="Pfam" id="PF00179">
    <property type="entry name" value="UQ_con"/>
    <property type="match status" value="1"/>
</dbReference>
<dbReference type="PROSITE" id="PS50127">
    <property type="entry name" value="UBC_2"/>
    <property type="match status" value="1"/>
</dbReference>
<feature type="compositionally biased region" description="Polar residues" evidence="2">
    <location>
        <begin position="298"/>
        <end position="310"/>
    </location>
</feature>
<proteinExistence type="predicted"/>
<dbReference type="AlphaFoldDB" id="A0A8H7KI62"/>
<evidence type="ECO:0000256" key="1">
    <source>
        <dbReference type="ARBA" id="ARBA00022786"/>
    </source>
</evidence>
<comment type="caution">
    <text evidence="4">The sequence shown here is derived from an EMBL/GenBank/DDBJ whole genome shotgun (WGS) entry which is preliminary data.</text>
</comment>
<dbReference type="InterPro" id="IPR000608">
    <property type="entry name" value="UBC"/>
</dbReference>
<reference evidence="4 5" key="1">
    <citation type="journal article" name="Sci. Rep.">
        <title>Telomere-to-telomere assembled and centromere annotated genomes of the two main subspecies of the button mushroom Agaricus bisporus reveal especially polymorphic chromosome ends.</title>
        <authorList>
            <person name="Sonnenberg A.S.M."/>
            <person name="Sedaghat-Telgerd N."/>
            <person name="Lavrijssen B."/>
            <person name="Ohm R.A."/>
            <person name="Hendrickx P.M."/>
            <person name="Scholtmeijer K."/>
            <person name="Baars J.J.P."/>
            <person name="van Peer A."/>
        </authorList>
    </citation>
    <scope>NUCLEOTIDE SEQUENCE [LARGE SCALE GENOMIC DNA]</scope>
    <source>
        <strain evidence="4 5">H119_p4</strain>
    </source>
</reference>